<dbReference type="SUPFAM" id="SSF52172">
    <property type="entry name" value="CheY-like"/>
    <property type="match status" value="1"/>
</dbReference>
<dbReference type="Gene3D" id="3.40.50.2300">
    <property type="match status" value="1"/>
</dbReference>
<dbReference type="Pfam" id="PF00486">
    <property type="entry name" value="Trans_reg_C"/>
    <property type="match status" value="1"/>
</dbReference>
<evidence type="ECO:0000256" key="10">
    <source>
        <dbReference type="PROSITE-ProRule" id="PRU00169"/>
    </source>
</evidence>
<dbReference type="PROSITE" id="PS51755">
    <property type="entry name" value="OMPR_PHOB"/>
    <property type="match status" value="1"/>
</dbReference>
<evidence type="ECO:0000256" key="1">
    <source>
        <dbReference type="ARBA" id="ARBA00004496"/>
    </source>
</evidence>
<evidence type="ECO:0000256" key="5">
    <source>
        <dbReference type="ARBA" id="ARBA00023012"/>
    </source>
</evidence>
<dbReference type="InterPro" id="IPR011006">
    <property type="entry name" value="CheY-like_superfamily"/>
</dbReference>
<dbReference type="GO" id="GO:0006355">
    <property type="term" value="P:regulation of DNA-templated transcription"/>
    <property type="evidence" value="ECO:0007669"/>
    <property type="project" value="InterPro"/>
</dbReference>
<feature type="DNA-binding region" description="OmpR/PhoB-type" evidence="11">
    <location>
        <begin position="155"/>
        <end position="253"/>
    </location>
</feature>
<dbReference type="PANTHER" id="PTHR48111">
    <property type="entry name" value="REGULATOR OF RPOS"/>
    <property type="match status" value="1"/>
</dbReference>
<evidence type="ECO:0000256" key="4">
    <source>
        <dbReference type="ARBA" id="ARBA00022553"/>
    </source>
</evidence>
<evidence type="ECO:0000256" key="3">
    <source>
        <dbReference type="ARBA" id="ARBA00022491"/>
    </source>
</evidence>
<dbReference type="GO" id="GO:0000976">
    <property type="term" value="F:transcription cis-regulatory region binding"/>
    <property type="evidence" value="ECO:0007669"/>
    <property type="project" value="TreeGrafter"/>
</dbReference>
<evidence type="ECO:0000256" key="9">
    <source>
        <dbReference type="ARBA" id="ARBA00023163"/>
    </source>
</evidence>
<dbReference type="EMBL" id="QHHQ01000001">
    <property type="protein sequence ID" value="RAI03159.1"/>
    <property type="molecule type" value="Genomic_DNA"/>
</dbReference>
<comment type="subcellular location">
    <subcellularLocation>
        <location evidence="1">Cytoplasm</location>
    </subcellularLocation>
</comment>
<gene>
    <name evidence="15" type="ORF">DLJ53_01120</name>
</gene>
<evidence type="ECO:0000313" key="15">
    <source>
        <dbReference type="EMBL" id="RAI03159.1"/>
    </source>
</evidence>
<evidence type="ECO:0000256" key="8">
    <source>
        <dbReference type="ARBA" id="ARBA00023159"/>
    </source>
</evidence>
<dbReference type="SMART" id="SM00862">
    <property type="entry name" value="Trans_reg_C"/>
    <property type="match status" value="1"/>
</dbReference>
<proteinExistence type="predicted"/>
<dbReference type="Pfam" id="PF00072">
    <property type="entry name" value="Response_reg"/>
    <property type="match status" value="1"/>
</dbReference>
<dbReference type="GO" id="GO:0032993">
    <property type="term" value="C:protein-DNA complex"/>
    <property type="evidence" value="ECO:0007669"/>
    <property type="project" value="TreeGrafter"/>
</dbReference>
<keyword evidence="8" id="KW-0010">Activator</keyword>
<feature type="region of interest" description="Disordered" evidence="12">
    <location>
        <begin position="140"/>
        <end position="162"/>
    </location>
</feature>
<evidence type="ECO:0000259" key="14">
    <source>
        <dbReference type="PROSITE" id="PS51755"/>
    </source>
</evidence>
<dbReference type="PROSITE" id="PS50110">
    <property type="entry name" value="RESPONSE_REGULATORY"/>
    <property type="match status" value="1"/>
</dbReference>
<dbReference type="InterPro" id="IPR016032">
    <property type="entry name" value="Sig_transdc_resp-reg_C-effctor"/>
</dbReference>
<name>A0A8B2P3I7_9HYPH</name>
<dbReference type="SUPFAM" id="SSF46894">
    <property type="entry name" value="C-terminal effector domain of the bipartite response regulators"/>
    <property type="match status" value="1"/>
</dbReference>
<dbReference type="GO" id="GO:0000156">
    <property type="term" value="F:phosphorelay response regulator activity"/>
    <property type="evidence" value="ECO:0007669"/>
    <property type="project" value="TreeGrafter"/>
</dbReference>
<dbReference type="PANTHER" id="PTHR48111:SF55">
    <property type="entry name" value="AEROBIC RESPIRATION CONTROL PROTEIN ARCA"/>
    <property type="match status" value="1"/>
</dbReference>
<organism evidence="15 16">
    <name type="scientific">Acuticoccus sediminis</name>
    <dbReference type="NCBI Taxonomy" id="2184697"/>
    <lineage>
        <taxon>Bacteria</taxon>
        <taxon>Pseudomonadati</taxon>
        <taxon>Pseudomonadota</taxon>
        <taxon>Alphaproteobacteria</taxon>
        <taxon>Hyphomicrobiales</taxon>
        <taxon>Amorphaceae</taxon>
        <taxon>Acuticoccus</taxon>
    </lineage>
</organism>
<dbReference type="AlphaFoldDB" id="A0A8B2P3I7"/>
<evidence type="ECO:0000313" key="16">
    <source>
        <dbReference type="Proteomes" id="UP000249590"/>
    </source>
</evidence>
<evidence type="ECO:0000256" key="11">
    <source>
        <dbReference type="PROSITE-ProRule" id="PRU01091"/>
    </source>
</evidence>
<evidence type="ECO:0000256" key="12">
    <source>
        <dbReference type="SAM" id="MobiDB-lite"/>
    </source>
</evidence>
<dbReference type="InterPro" id="IPR039420">
    <property type="entry name" value="WalR-like"/>
</dbReference>
<dbReference type="RefSeq" id="WP_111341606.1">
    <property type="nucleotide sequence ID" value="NZ_JAIWKD010000001.1"/>
</dbReference>
<dbReference type="GO" id="GO:0005829">
    <property type="term" value="C:cytosol"/>
    <property type="evidence" value="ECO:0007669"/>
    <property type="project" value="TreeGrafter"/>
</dbReference>
<dbReference type="InterPro" id="IPR036388">
    <property type="entry name" value="WH-like_DNA-bd_sf"/>
</dbReference>
<evidence type="ECO:0000256" key="2">
    <source>
        <dbReference type="ARBA" id="ARBA00022490"/>
    </source>
</evidence>
<feature type="domain" description="OmpR/PhoB-type" evidence="14">
    <location>
        <begin position="155"/>
        <end position="253"/>
    </location>
</feature>
<protein>
    <submittedName>
        <fullName evidence="15">Uncharacterized protein</fullName>
    </submittedName>
</protein>
<keyword evidence="2" id="KW-0963">Cytoplasm</keyword>
<evidence type="ECO:0000256" key="6">
    <source>
        <dbReference type="ARBA" id="ARBA00023015"/>
    </source>
</evidence>
<comment type="caution">
    <text evidence="15">The sequence shown here is derived from an EMBL/GenBank/DDBJ whole genome shotgun (WGS) entry which is preliminary data.</text>
</comment>
<dbReference type="Gene3D" id="6.10.250.690">
    <property type="match status" value="1"/>
</dbReference>
<dbReference type="CDD" id="cd00383">
    <property type="entry name" value="trans_reg_C"/>
    <property type="match status" value="1"/>
</dbReference>
<sequence length="253" mass="27959">MDAGNGNGRIDSASGATHPLVLVVEDEIQVQELVAQILKREKFRVATADSVRAAEAVLEDQDVMIALVDLTLRDGNGLDLVRRLSLDPMVGTIIMSGASEDMDRIIGLEVGADDYVTKPFNNRELAARLRRHAARIQFIRDQSVPTPPTSEPDARPGPALGDWTIDEPRRSVYDGAGRRALLSDAEFRTLVCLFRNQGQVLSRDGLYREVVGPGSRDPLDRRIDVYVSGLRKKLKLTDPHRIRTVHGVGYILD</sequence>
<keyword evidence="9" id="KW-0804">Transcription</keyword>
<keyword evidence="5" id="KW-0902">Two-component regulatory system</keyword>
<dbReference type="SMART" id="SM00448">
    <property type="entry name" value="REC"/>
    <property type="match status" value="1"/>
</dbReference>
<feature type="modified residue" description="4-aspartylphosphate" evidence="10">
    <location>
        <position position="69"/>
    </location>
</feature>
<evidence type="ECO:0000259" key="13">
    <source>
        <dbReference type="PROSITE" id="PS50110"/>
    </source>
</evidence>
<dbReference type="InterPro" id="IPR001867">
    <property type="entry name" value="OmpR/PhoB-type_DNA-bd"/>
</dbReference>
<dbReference type="Gene3D" id="1.10.10.10">
    <property type="entry name" value="Winged helix-like DNA-binding domain superfamily/Winged helix DNA-binding domain"/>
    <property type="match status" value="1"/>
</dbReference>
<feature type="domain" description="Response regulatory" evidence="13">
    <location>
        <begin position="20"/>
        <end position="133"/>
    </location>
</feature>
<keyword evidence="4 10" id="KW-0597">Phosphoprotein</keyword>
<dbReference type="OrthoDB" id="9802426at2"/>
<evidence type="ECO:0000256" key="7">
    <source>
        <dbReference type="ARBA" id="ARBA00023125"/>
    </source>
</evidence>
<accession>A0A8B2P3I7</accession>
<dbReference type="Proteomes" id="UP000249590">
    <property type="component" value="Unassembled WGS sequence"/>
</dbReference>
<dbReference type="InterPro" id="IPR001789">
    <property type="entry name" value="Sig_transdc_resp-reg_receiver"/>
</dbReference>
<keyword evidence="6" id="KW-0805">Transcription regulation</keyword>
<keyword evidence="16" id="KW-1185">Reference proteome</keyword>
<keyword evidence="7 11" id="KW-0238">DNA-binding</keyword>
<reference evidence="15 16" key="1">
    <citation type="submission" date="2018-05" db="EMBL/GenBank/DDBJ databases">
        <title>Acuticoccus sediminis sp. nov., isolated from deep-sea sediment of Indian Ocean.</title>
        <authorList>
            <person name="Liu X."/>
            <person name="Lai Q."/>
            <person name="Du Y."/>
            <person name="Sun F."/>
            <person name="Zhang X."/>
            <person name="Wang S."/>
            <person name="Shao Z."/>
        </authorList>
    </citation>
    <scope>NUCLEOTIDE SEQUENCE [LARGE SCALE GENOMIC DNA]</scope>
    <source>
        <strain evidence="15 16">PTG4-2</strain>
    </source>
</reference>
<keyword evidence="3" id="KW-0678">Repressor</keyword>